<comment type="caution">
    <text evidence="3">The sequence shown here is derived from an EMBL/GenBank/DDBJ whole genome shotgun (WGS) entry which is preliminary data.</text>
</comment>
<proteinExistence type="predicted"/>
<dbReference type="InterPro" id="IPR035979">
    <property type="entry name" value="RBD_domain_sf"/>
</dbReference>
<dbReference type="Pfam" id="PF00076">
    <property type="entry name" value="RRM_1"/>
    <property type="match status" value="1"/>
</dbReference>
<dbReference type="CDD" id="cd00590">
    <property type="entry name" value="RRM_SF"/>
    <property type="match status" value="1"/>
</dbReference>
<dbReference type="InterPro" id="IPR012677">
    <property type="entry name" value="Nucleotide-bd_a/b_plait_sf"/>
</dbReference>
<dbReference type="PROSITE" id="PS50102">
    <property type="entry name" value="RRM"/>
    <property type="match status" value="1"/>
</dbReference>
<dbReference type="GO" id="GO:0003723">
    <property type="term" value="F:RNA binding"/>
    <property type="evidence" value="ECO:0007669"/>
    <property type="project" value="UniProtKB-UniRule"/>
</dbReference>
<protein>
    <recommendedName>
        <fullName evidence="2">RRM domain-containing protein</fullName>
    </recommendedName>
</protein>
<evidence type="ECO:0000313" key="4">
    <source>
        <dbReference type="Proteomes" id="UP000593564"/>
    </source>
</evidence>
<dbReference type="SUPFAM" id="SSF54928">
    <property type="entry name" value="RNA-binding domain, RBD"/>
    <property type="match status" value="1"/>
</dbReference>
<dbReference type="InterPro" id="IPR000504">
    <property type="entry name" value="RRM_dom"/>
</dbReference>
<evidence type="ECO:0000313" key="3">
    <source>
        <dbReference type="EMBL" id="KAF5942569.1"/>
    </source>
</evidence>
<dbReference type="Proteomes" id="UP000593564">
    <property type="component" value="Unassembled WGS sequence"/>
</dbReference>
<name>A0A7J7GP42_CAMSI</name>
<dbReference type="SMART" id="SM00360">
    <property type="entry name" value="RRM"/>
    <property type="match status" value="1"/>
</dbReference>
<dbReference type="EMBL" id="JACBKZ010000009">
    <property type="protein sequence ID" value="KAF5942569.1"/>
    <property type="molecule type" value="Genomic_DNA"/>
</dbReference>
<keyword evidence="4" id="KW-1185">Reference proteome</keyword>
<sequence>MTQAALQKMERQHGEWNPVFRRRQGRNGATAQLHTIFVDEIPHSMNPKGLYTMFSNFGVVKDVYIPNKRRKATKTIFGFVRFDCPVAAEIAIQRRLQLEGDILMRMF</sequence>
<gene>
    <name evidence="3" type="ORF">HYC85_020211</name>
</gene>
<feature type="domain" description="RRM" evidence="2">
    <location>
        <begin position="34"/>
        <end position="107"/>
    </location>
</feature>
<dbReference type="AlphaFoldDB" id="A0A7J7GP42"/>
<keyword evidence="1" id="KW-0694">RNA-binding</keyword>
<reference evidence="3 4" key="2">
    <citation type="submission" date="2020-07" db="EMBL/GenBank/DDBJ databases">
        <title>Genome assembly of wild tea tree DASZ reveals pedigree and selection history of tea varieties.</title>
        <authorList>
            <person name="Zhang W."/>
        </authorList>
    </citation>
    <scope>NUCLEOTIDE SEQUENCE [LARGE SCALE GENOMIC DNA]</scope>
    <source>
        <strain evidence="4">cv. G240</strain>
        <tissue evidence="3">Leaf</tissue>
    </source>
</reference>
<reference evidence="4" key="1">
    <citation type="journal article" date="2020" name="Nat. Commun.">
        <title>Genome assembly of wild tea tree DASZ reveals pedigree and selection history of tea varieties.</title>
        <authorList>
            <person name="Zhang W."/>
            <person name="Zhang Y."/>
            <person name="Qiu H."/>
            <person name="Guo Y."/>
            <person name="Wan H."/>
            <person name="Zhang X."/>
            <person name="Scossa F."/>
            <person name="Alseekh S."/>
            <person name="Zhang Q."/>
            <person name="Wang P."/>
            <person name="Xu L."/>
            <person name="Schmidt M.H."/>
            <person name="Jia X."/>
            <person name="Li D."/>
            <person name="Zhu A."/>
            <person name="Guo F."/>
            <person name="Chen W."/>
            <person name="Ni D."/>
            <person name="Usadel B."/>
            <person name="Fernie A.R."/>
            <person name="Wen W."/>
        </authorList>
    </citation>
    <scope>NUCLEOTIDE SEQUENCE [LARGE SCALE GENOMIC DNA]</scope>
    <source>
        <strain evidence="4">cv. G240</strain>
    </source>
</reference>
<evidence type="ECO:0000259" key="2">
    <source>
        <dbReference type="PROSITE" id="PS50102"/>
    </source>
</evidence>
<dbReference type="Gene3D" id="3.30.70.330">
    <property type="match status" value="1"/>
</dbReference>
<organism evidence="3 4">
    <name type="scientific">Camellia sinensis</name>
    <name type="common">Tea plant</name>
    <name type="synonym">Thea sinensis</name>
    <dbReference type="NCBI Taxonomy" id="4442"/>
    <lineage>
        <taxon>Eukaryota</taxon>
        <taxon>Viridiplantae</taxon>
        <taxon>Streptophyta</taxon>
        <taxon>Embryophyta</taxon>
        <taxon>Tracheophyta</taxon>
        <taxon>Spermatophyta</taxon>
        <taxon>Magnoliopsida</taxon>
        <taxon>eudicotyledons</taxon>
        <taxon>Gunneridae</taxon>
        <taxon>Pentapetalae</taxon>
        <taxon>asterids</taxon>
        <taxon>Ericales</taxon>
        <taxon>Theaceae</taxon>
        <taxon>Camellia</taxon>
    </lineage>
</organism>
<evidence type="ECO:0000256" key="1">
    <source>
        <dbReference type="PROSITE-ProRule" id="PRU00176"/>
    </source>
</evidence>
<accession>A0A7J7GP42</accession>